<dbReference type="InterPro" id="IPR002104">
    <property type="entry name" value="Integrase_catalytic"/>
</dbReference>
<dbReference type="SUPFAM" id="SSF47823">
    <property type="entry name" value="lambda integrase-like, N-terminal domain"/>
    <property type="match status" value="1"/>
</dbReference>
<evidence type="ECO:0000256" key="4">
    <source>
        <dbReference type="PROSITE-ProRule" id="PRU01248"/>
    </source>
</evidence>
<comment type="caution">
    <text evidence="7">The sequence shown here is derived from an EMBL/GenBank/DDBJ whole genome shotgun (WGS) entry which is preliminary data.</text>
</comment>
<evidence type="ECO:0000259" key="6">
    <source>
        <dbReference type="PROSITE" id="PS51900"/>
    </source>
</evidence>
<evidence type="ECO:0000256" key="1">
    <source>
        <dbReference type="ARBA" id="ARBA00022908"/>
    </source>
</evidence>
<evidence type="ECO:0000313" key="7">
    <source>
        <dbReference type="EMBL" id="MFC5462910.1"/>
    </source>
</evidence>
<dbReference type="PANTHER" id="PTHR34605:SF3">
    <property type="entry name" value="P CELL-TYPE AGGLUTINATION PROTEIN MAP4-LIKE-RELATED"/>
    <property type="match status" value="1"/>
</dbReference>
<evidence type="ECO:0000256" key="3">
    <source>
        <dbReference type="ARBA" id="ARBA00023172"/>
    </source>
</evidence>
<dbReference type="CDD" id="cd00799">
    <property type="entry name" value="INT_Cre_C"/>
    <property type="match status" value="1"/>
</dbReference>
<keyword evidence="8" id="KW-1185">Reference proteome</keyword>
<evidence type="ECO:0000313" key="8">
    <source>
        <dbReference type="Proteomes" id="UP001596050"/>
    </source>
</evidence>
<keyword evidence="1" id="KW-0229">DNA integration</keyword>
<dbReference type="Gene3D" id="1.10.443.10">
    <property type="entry name" value="Intergrase catalytic core"/>
    <property type="match status" value="1"/>
</dbReference>
<dbReference type="PROSITE" id="PS51898">
    <property type="entry name" value="TYR_RECOMBINASE"/>
    <property type="match status" value="1"/>
</dbReference>
<reference evidence="8" key="1">
    <citation type="journal article" date="2019" name="Int. J. Syst. Evol. Microbiol.">
        <title>The Global Catalogue of Microorganisms (GCM) 10K type strain sequencing project: providing services to taxonomists for standard genome sequencing and annotation.</title>
        <authorList>
            <consortium name="The Broad Institute Genomics Platform"/>
            <consortium name="The Broad Institute Genome Sequencing Center for Infectious Disease"/>
            <person name="Wu L."/>
            <person name="Ma J."/>
        </authorList>
    </citation>
    <scope>NUCLEOTIDE SEQUENCE [LARGE SCALE GENOMIC DNA]</scope>
    <source>
        <strain evidence="8">KACC 12649</strain>
    </source>
</reference>
<name>A0ABW0LC19_9BURK</name>
<dbReference type="Proteomes" id="UP001596050">
    <property type="component" value="Unassembled WGS sequence"/>
</dbReference>
<feature type="domain" description="Tyr recombinase" evidence="5">
    <location>
        <begin position="99"/>
        <end position="309"/>
    </location>
</feature>
<dbReference type="InterPro" id="IPR044068">
    <property type="entry name" value="CB"/>
</dbReference>
<proteinExistence type="predicted"/>
<dbReference type="PROSITE" id="PS51900">
    <property type="entry name" value="CB"/>
    <property type="match status" value="1"/>
</dbReference>
<keyword evidence="2 4" id="KW-0238">DNA-binding</keyword>
<dbReference type="InterPro" id="IPR052925">
    <property type="entry name" value="Phage_Integrase-like_Recomb"/>
</dbReference>
<dbReference type="InterPro" id="IPR013762">
    <property type="entry name" value="Integrase-like_cat_sf"/>
</dbReference>
<dbReference type="EMBL" id="JBHSMU010000019">
    <property type="protein sequence ID" value="MFC5462910.1"/>
    <property type="molecule type" value="Genomic_DNA"/>
</dbReference>
<dbReference type="InterPro" id="IPR011010">
    <property type="entry name" value="DNA_brk_join_enz"/>
</dbReference>
<accession>A0ABW0LC19</accession>
<sequence>MSTVEIYARAATRENTRRSYRSALQHFEAEWGGLLPASPDTVARYLAEHAKTLSISTLQQRLAALADWHHTHGFADPTKSQIVRKVMKGIRALHPAQQKQARPIQLEQVGQIAHWLDEAIAAAALVGRKPEQLRYTRDRALLLLGFWRGFRGDELARLRVEHVNAVSGQGMTCFLSQSKGDRESRGKTFKAPALRALCPVDAYLAWIALAGITDGPVFRAVDRWGNISEAGLHINSLVPVLRTLFHNAGIALAHQYSSHSLRRGFANWATSNGWDLKTLMEYVGWQDAHSAMRYMDAADPFATMRAAHGQAGATVL</sequence>
<dbReference type="InterPro" id="IPR010998">
    <property type="entry name" value="Integrase_recombinase_N"/>
</dbReference>
<dbReference type="PANTHER" id="PTHR34605">
    <property type="entry name" value="PHAGE_INTEGRASE DOMAIN-CONTAINING PROTEIN"/>
    <property type="match status" value="1"/>
</dbReference>
<dbReference type="RefSeq" id="WP_379786397.1">
    <property type="nucleotide sequence ID" value="NZ_JBHSMU010000019.1"/>
</dbReference>
<keyword evidence="3" id="KW-0233">DNA recombination</keyword>
<organism evidence="7 8">
    <name type="scientific">Massilia niabensis</name>
    <dbReference type="NCBI Taxonomy" id="544910"/>
    <lineage>
        <taxon>Bacteria</taxon>
        <taxon>Pseudomonadati</taxon>
        <taxon>Pseudomonadota</taxon>
        <taxon>Betaproteobacteria</taxon>
        <taxon>Burkholderiales</taxon>
        <taxon>Oxalobacteraceae</taxon>
        <taxon>Telluria group</taxon>
        <taxon>Massilia</taxon>
    </lineage>
</organism>
<evidence type="ECO:0000256" key="2">
    <source>
        <dbReference type="ARBA" id="ARBA00023125"/>
    </source>
</evidence>
<dbReference type="Gene3D" id="1.10.150.130">
    <property type="match status" value="1"/>
</dbReference>
<evidence type="ECO:0000259" key="5">
    <source>
        <dbReference type="PROSITE" id="PS51898"/>
    </source>
</evidence>
<gene>
    <name evidence="7" type="ORF">ACFPN5_24150</name>
</gene>
<protein>
    <submittedName>
        <fullName evidence="7">Site-specific integrase</fullName>
    </submittedName>
</protein>
<dbReference type="SUPFAM" id="SSF56349">
    <property type="entry name" value="DNA breaking-rejoining enzymes"/>
    <property type="match status" value="1"/>
</dbReference>
<dbReference type="Pfam" id="PF00589">
    <property type="entry name" value="Phage_integrase"/>
    <property type="match status" value="1"/>
</dbReference>
<feature type="domain" description="Core-binding (CB)" evidence="6">
    <location>
        <begin position="1"/>
        <end position="73"/>
    </location>
</feature>